<evidence type="ECO:0000256" key="12">
    <source>
        <dbReference type="ARBA" id="ARBA00022989"/>
    </source>
</evidence>
<dbReference type="PANTHER" id="PTHR46279">
    <property type="entry name" value="RING/U-BOX SUPERFAMILY PROTEIN"/>
    <property type="match status" value="1"/>
</dbReference>
<dbReference type="SUPFAM" id="SSF57850">
    <property type="entry name" value="RING/U-box"/>
    <property type="match status" value="1"/>
</dbReference>
<evidence type="ECO:0000256" key="15">
    <source>
        <dbReference type="PROSITE-ProRule" id="PRU00175"/>
    </source>
</evidence>
<evidence type="ECO:0000256" key="13">
    <source>
        <dbReference type="ARBA" id="ARBA00023136"/>
    </source>
</evidence>
<evidence type="ECO:0000256" key="17">
    <source>
        <dbReference type="SAM" id="SignalP"/>
    </source>
</evidence>
<dbReference type="Pfam" id="PF13947">
    <property type="entry name" value="GUB_WAK_bind"/>
    <property type="match status" value="1"/>
</dbReference>
<keyword evidence="12 16" id="KW-1133">Transmembrane helix</keyword>
<evidence type="ECO:0000313" key="19">
    <source>
        <dbReference type="EMBL" id="KAI3950972.1"/>
    </source>
</evidence>
<evidence type="ECO:0000256" key="16">
    <source>
        <dbReference type="SAM" id="Phobius"/>
    </source>
</evidence>
<keyword evidence="7" id="KW-0479">Metal-binding</keyword>
<dbReference type="InterPro" id="IPR001841">
    <property type="entry name" value="Znf_RING"/>
</dbReference>
<keyword evidence="6 16" id="KW-0812">Transmembrane</keyword>
<proteinExistence type="inferred from homology"/>
<comment type="caution">
    <text evidence="19">The sequence shown here is derived from an EMBL/GenBank/DDBJ whole genome shotgun (WGS) entry which is preliminary data.</text>
</comment>
<evidence type="ECO:0000256" key="2">
    <source>
        <dbReference type="ARBA" id="ARBA00004167"/>
    </source>
</evidence>
<dbReference type="InterPro" id="IPR046948">
    <property type="entry name" value="ATL20-22-like"/>
</dbReference>
<evidence type="ECO:0000256" key="4">
    <source>
        <dbReference type="ARBA" id="ARBA00012483"/>
    </source>
</evidence>
<keyword evidence="5" id="KW-0808">Transferase</keyword>
<dbReference type="Proteomes" id="UP001202328">
    <property type="component" value="Unassembled WGS sequence"/>
</dbReference>
<dbReference type="CDD" id="cd16461">
    <property type="entry name" value="RING-H2_EL5-like"/>
    <property type="match status" value="1"/>
</dbReference>
<comment type="subcellular location">
    <subcellularLocation>
        <location evidence="2">Membrane</location>
        <topology evidence="2">Single-pass membrane protein</topology>
    </subcellularLocation>
</comment>
<name>A0AAD4XVK3_9MAGN</name>
<keyword evidence="9 15" id="KW-0863">Zinc-finger</keyword>
<gene>
    <name evidence="19" type="ORF">MKW98_026426</name>
</gene>
<evidence type="ECO:0000256" key="14">
    <source>
        <dbReference type="ARBA" id="ARBA00024209"/>
    </source>
</evidence>
<keyword evidence="20" id="KW-1185">Reference proteome</keyword>
<keyword evidence="11" id="KW-0862">Zinc</keyword>
<accession>A0AAD4XVK3</accession>
<sequence>MDTLLIFSIFFFSILLFFFSNAYAMDNECSVSKCGDDHVVVKFPFRITQNQHINCGYPGFDLSCTSFGKTVIQLPSSGAEFFVNAIDYVKQEIRIHDRANCLPKRLLTLNLSASPFQGIQFQDYTFLNCSSNYTTTKISPISCLSSSMNKVFATSSLELAGSLSTRCEIIDNIKVPIAPQQLQNEKGYSSELDNDLILTWKEPKCSKCDQPGWGCKNSIDDGNDIGCMHADQNDSTRNVPSIYNDGKDSFKMALGIVLPAFILTIFLILYMCFWLNLCDCVRNRTRNLAHHHHHHHGDPTVLMVTTMGLDGTTIESYPKITLGESRRIPTPNDGTCSICISEYCPKDIVRTIPDCKHCFHAECIDEWLRMNASCPLCRTSPSPFASPLASPIAQPIQIHL</sequence>
<evidence type="ECO:0000256" key="9">
    <source>
        <dbReference type="ARBA" id="ARBA00022771"/>
    </source>
</evidence>
<evidence type="ECO:0000256" key="6">
    <source>
        <dbReference type="ARBA" id="ARBA00022692"/>
    </source>
</evidence>
<evidence type="ECO:0000256" key="1">
    <source>
        <dbReference type="ARBA" id="ARBA00000900"/>
    </source>
</evidence>
<feature type="signal peptide" evidence="17">
    <location>
        <begin position="1"/>
        <end position="24"/>
    </location>
</feature>
<dbReference type="GO" id="GO:0016020">
    <property type="term" value="C:membrane"/>
    <property type="evidence" value="ECO:0007669"/>
    <property type="project" value="UniProtKB-SubCell"/>
</dbReference>
<reference evidence="19" key="1">
    <citation type="submission" date="2022-04" db="EMBL/GenBank/DDBJ databases">
        <title>A functionally conserved STORR gene fusion in Papaver species that diverged 16.8 million years ago.</title>
        <authorList>
            <person name="Catania T."/>
        </authorList>
    </citation>
    <scope>NUCLEOTIDE SEQUENCE</scope>
    <source>
        <strain evidence="19">S-188037</strain>
    </source>
</reference>
<organism evidence="19 20">
    <name type="scientific">Papaver atlanticum</name>
    <dbReference type="NCBI Taxonomy" id="357466"/>
    <lineage>
        <taxon>Eukaryota</taxon>
        <taxon>Viridiplantae</taxon>
        <taxon>Streptophyta</taxon>
        <taxon>Embryophyta</taxon>
        <taxon>Tracheophyta</taxon>
        <taxon>Spermatophyta</taxon>
        <taxon>Magnoliopsida</taxon>
        <taxon>Ranunculales</taxon>
        <taxon>Papaveraceae</taxon>
        <taxon>Papaveroideae</taxon>
        <taxon>Papaver</taxon>
    </lineage>
</organism>
<dbReference type="InterPro" id="IPR025287">
    <property type="entry name" value="WAK_GUB"/>
</dbReference>
<evidence type="ECO:0000256" key="10">
    <source>
        <dbReference type="ARBA" id="ARBA00022786"/>
    </source>
</evidence>
<evidence type="ECO:0000256" key="7">
    <source>
        <dbReference type="ARBA" id="ARBA00022723"/>
    </source>
</evidence>
<dbReference type="SMART" id="SM00184">
    <property type="entry name" value="RING"/>
    <property type="match status" value="1"/>
</dbReference>
<evidence type="ECO:0000256" key="8">
    <source>
        <dbReference type="ARBA" id="ARBA00022729"/>
    </source>
</evidence>
<dbReference type="EMBL" id="JAJJMB010002585">
    <property type="protein sequence ID" value="KAI3950972.1"/>
    <property type="molecule type" value="Genomic_DNA"/>
</dbReference>
<evidence type="ECO:0000259" key="18">
    <source>
        <dbReference type="PROSITE" id="PS50089"/>
    </source>
</evidence>
<evidence type="ECO:0000256" key="11">
    <source>
        <dbReference type="ARBA" id="ARBA00022833"/>
    </source>
</evidence>
<comment type="pathway">
    <text evidence="3">Protein modification; protein ubiquitination.</text>
</comment>
<comment type="catalytic activity">
    <reaction evidence="1">
        <text>S-ubiquitinyl-[E2 ubiquitin-conjugating enzyme]-L-cysteine + [acceptor protein]-L-lysine = [E2 ubiquitin-conjugating enzyme]-L-cysteine + N(6)-ubiquitinyl-[acceptor protein]-L-lysine.</text>
        <dbReference type="EC" id="2.3.2.27"/>
    </reaction>
</comment>
<dbReference type="GO" id="GO:0008270">
    <property type="term" value="F:zinc ion binding"/>
    <property type="evidence" value="ECO:0007669"/>
    <property type="project" value="UniProtKB-KW"/>
</dbReference>
<keyword evidence="10" id="KW-0833">Ubl conjugation pathway</keyword>
<evidence type="ECO:0000313" key="20">
    <source>
        <dbReference type="Proteomes" id="UP001202328"/>
    </source>
</evidence>
<comment type="similarity">
    <text evidence="14">Belongs to the RING-type zinc finger family. ATL subfamily.</text>
</comment>
<dbReference type="EC" id="2.3.2.27" evidence="4"/>
<protein>
    <recommendedName>
        <fullName evidence="4">RING-type E3 ubiquitin transferase</fullName>
        <ecNumber evidence="4">2.3.2.27</ecNumber>
    </recommendedName>
</protein>
<feature type="transmembrane region" description="Helical" evidence="16">
    <location>
        <begin position="252"/>
        <end position="277"/>
    </location>
</feature>
<evidence type="ECO:0000256" key="3">
    <source>
        <dbReference type="ARBA" id="ARBA00004906"/>
    </source>
</evidence>
<feature type="domain" description="RING-type" evidence="18">
    <location>
        <begin position="336"/>
        <end position="378"/>
    </location>
</feature>
<feature type="chain" id="PRO_5041916270" description="RING-type E3 ubiquitin transferase" evidence="17">
    <location>
        <begin position="25"/>
        <end position="400"/>
    </location>
</feature>
<keyword evidence="8 17" id="KW-0732">Signal</keyword>
<keyword evidence="13 16" id="KW-0472">Membrane</keyword>
<dbReference type="GO" id="GO:0061630">
    <property type="term" value="F:ubiquitin protein ligase activity"/>
    <property type="evidence" value="ECO:0007669"/>
    <property type="project" value="UniProtKB-EC"/>
</dbReference>
<dbReference type="Gene3D" id="3.30.40.10">
    <property type="entry name" value="Zinc/RING finger domain, C3HC4 (zinc finger)"/>
    <property type="match status" value="1"/>
</dbReference>
<dbReference type="AlphaFoldDB" id="A0AAD4XVK3"/>
<dbReference type="Pfam" id="PF13639">
    <property type="entry name" value="zf-RING_2"/>
    <property type="match status" value="1"/>
</dbReference>
<dbReference type="GO" id="GO:0030247">
    <property type="term" value="F:polysaccharide binding"/>
    <property type="evidence" value="ECO:0007669"/>
    <property type="project" value="InterPro"/>
</dbReference>
<dbReference type="InterPro" id="IPR013083">
    <property type="entry name" value="Znf_RING/FYVE/PHD"/>
</dbReference>
<dbReference type="PANTHER" id="PTHR46279:SF9">
    <property type="entry name" value="OS01G0116300 PROTEIN"/>
    <property type="match status" value="1"/>
</dbReference>
<dbReference type="PROSITE" id="PS50089">
    <property type="entry name" value="ZF_RING_2"/>
    <property type="match status" value="1"/>
</dbReference>
<evidence type="ECO:0000256" key="5">
    <source>
        <dbReference type="ARBA" id="ARBA00022679"/>
    </source>
</evidence>